<evidence type="ECO:0000256" key="1">
    <source>
        <dbReference type="SAM" id="MobiDB-lite"/>
    </source>
</evidence>
<dbReference type="EMBL" id="WEGH01000003">
    <property type="protein sequence ID" value="MQY07300.1"/>
    <property type="molecule type" value="Genomic_DNA"/>
</dbReference>
<dbReference type="Pfam" id="PF19832">
    <property type="entry name" value="DUF6313"/>
    <property type="match status" value="1"/>
</dbReference>
<dbReference type="OrthoDB" id="4248252at2"/>
<organism evidence="3 4">
    <name type="scientific">Actinomadura macrotermitis</name>
    <dbReference type="NCBI Taxonomy" id="2585200"/>
    <lineage>
        <taxon>Bacteria</taxon>
        <taxon>Bacillati</taxon>
        <taxon>Actinomycetota</taxon>
        <taxon>Actinomycetes</taxon>
        <taxon>Streptosporangiales</taxon>
        <taxon>Thermomonosporaceae</taxon>
        <taxon>Actinomadura</taxon>
    </lineage>
</organism>
<protein>
    <submittedName>
        <fullName evidence="3">Uncharacterized protein</fullName>
    </submittedName>
</protein>
<proteinExistence type="predicted"/>
<dbReference type="AlphaFoldDB" id="A0A7K0C1M6"/>
<reference evidence="3 4" key="1">
    <citation type="submission" date="2019-10" db="EMBL/GenBank/DDBJ databases">
        <title>Actinomadura rubteroloni sp. nov. and Actinomadura macrotermitis sp. nov., isolated from the gut of fungus growing-termite Macrotermes natalensis.</title>
        <authorList>
            <person name="Benndorf R."/>
            <person name="Martin K."/>
            <person name="Kuefner M."/>
            <person name="De Beer W."/>
            <person name="Kaster A.-K."/>
            <person name="Vollmers J."/>
            <person name="Poulsen M."/>
            <person name="Beemelmanns C."/>
        </authorList>
    </citation>
    <scope>NUCLEOTIDE SEQUENCE [LARGE SCALE GENOMIC DNA]</scope>
    <source>
        <strain evidence="3 4">RB68</strain>
    </source>
</reference>
<name>A0A7K0C1M6_9ACTN</name>
<gene>
    <name evidence="3" type="ORF">ACRB68_54000</name>
</gene>
<evidence type="ECO:0000256" key="2">
    <source>
        <dbReference type="SAM" id="Phobius"/>
    </source>
</evidence>
<evidence type="ECO:0000313" key="3">
    <source>
        <dbReference type="EMBL" id="MQY07300.1"/>
    </source>
</evidence>
<accession>A0A7K0C1M6</accession>
<keyword evidence="2" id="KW-1133">Transmembrane helix</keyword>
<feature type="transmembrane region" description="Helical" evidence="2">
    <location>
        <begin position="87"/>
        <end position="112"/>
    </location>
</feature>
<dbReference type="InterPro" id="IPR046280">
    <property type="entry name" value="DUF6313"/>
</dbReference>
<feature type="transmembrane region" description="Helical" evidence="2">
    <location>
        <begin position="48"/>
        <end position="67"/>
    </location>
</feature>
<keyword evidence="2" id="KW-0812">Transmembrane</keyword>
<dbReference type="Proteomes" id="UP000487268">
    <property type="component" value="Unassembled WGS sequence"/>
</dbReference>
<keyword evidence="4" id="KW-1185">Reference proteome</keyword>
<comment type="caution">
    <text evidence="3">The sequence shown here is derived from an EMBL/GenBank/DDBJ whole genome shotgun (WGS) entry which is preliminary data.</text>
</comment>
<evidence type="ECO:0000313" key="4">
    <source>
        <dbReference type="Proteomes" id="UP000487268"/>
    </source>
</evidence>
<sequence length="134" mass="14489">MPTPTGEHQGGTDLVPPPREPLRHAVRRRLRSVGRHNGLRHWLSTRGIPVLLGYAALFTGNGFLIGWRRAYDVSIGITSPADTSAPVPAWFLSVAGWLLVPGIVGAVAGYAVSNAITSRRTRPLDELFPEDDDG</sequence>
<keyword evidence="2" id="KW-0472">Membrane</keyword>
<dbReference type="RefSeq" id="WP_153537015.1">
    <property type="nucleotide sequence ID" value="NZ_WEGH01000003.1"/>
</dbReference>
<feature type="region of interest" description="Disordered" evidence="1">
    <location>
        <begin position="1"/>
        <end position="20"/>
    </location>
</feature>